<dbReference type="SMART" id="SM00563">
    <property type="entry name" value="PlsC"/>
    <property type="match status" value="1"/>
</dbReference>
<organism evidence="4">
    <name type="scientific">marine sediment metagenome</name>
    <dbReference type="NCBI Taxonomy" id="412755"/>
    <lineage>
        <taxon>unclassified sequences</taxon>
        <taxon>metagenomes</taxon>
        <taxon>ecological metagenomes</taxon>
    </lineage>
</organism>
<name>X0YWB4_9ZZZZ</name>
<protein>
    <recommendedName>
        <fullName evidence="3">Phospholipid/glycerol acyltransferase domain-containing protein</fullName>
    </recommendedName>
</protein>
<evidence type="ECO:0000259" key="3">
    <source>
        <dbReference type="SMART" id="SM00563"/>
    </source>
</evidence>
<evidence type="ECO:0000313" key="4">
    <source>
        <dbReference type="EMBL" id="GAG52593.1"/>
    </source>
</evidence>
<sequence>ILRMLFKIVLKLEIAGMENVPRQGPLILMINHVNFLDAVLTVGLMPRGVTAFSKIETLGYPVLGFFIRLYGVVRVRRGEVDRRALHRAIETLGRGEAFLIAPEGTRSHQGRLQPARHGIAYIALRTGATIVPVAIWGQERFFANVKRLRRTRVHIRIGKPFRFAPGNVGRDELRALTREAMYQLAALLPPEYRGVYSDLDKASTDFLVLEAEEG</sequence>
<dbReference type="GO" id="GO:0003841">
    <property type="term" value="F:1-acylglycerol-3-phosphate O-acyltransferase activity"/>
    <property type="evidence" value="ECO:0007669"/>
    <property type="project" value="TreeGrafter"/>
</dbReference>
<comment type="caution">
    <text evidence="4">The sequence shown here is derived from an EMBL/GenBank/DDBJ whole genome shotgun (WGS) entry which is preliminary data.</text>
</comment>
<dbReference type="CDD" id="cd07989">
    <property type="entry name" value="LPLAT_AGPAT-like"/>
    <property type="match status" value="1"/>
</dbReference>
<keyword evidence="1" id="KW-0808">Transferase</keyword>
<accession>X0YWB4</accession>
<dbReference type="GO" id="GO:0006654">
    <property type="term" value="P:phosphatidic acid biosynthetic process"/>
    <property type="evidence" value="ECO:0007669"/>
    <property type="project" value="TreeGrafter"/>
</dbReference>
<dbReference type="PANTHER" id="PTHR10434:SF11">
    <property type="entry name" value="1-ACYL-SN-GLYCEROL-3-PHOSPHATE ACYLTRANSFERASE"/>
    <property type="match status" value="1"/>
</dbReference>
<dbReference type="InterPro" id="IPR002123">
    <property type="entry name" value="Plipid/glycerol_acylTrfase"/>
</dbReference>
<dbReference type="Pfam" id="PF01553">
    <property type="entry name" value="Acyltransferase"/>
    <property type="match status" value="1"/>
</dbReference>
<dbReference type="SUPFAM" id="SSF69593">
    <property type="entry name" value="Glycerol-3-phosphate (1)-acyltransferase"/>
    <property type="match status" value="1"/>
</dbReference>
<evidence type="ECO:0000256" key="1">
    <source>
        <dbReference type="ARBA" id="ARBA00022679"/>
    </source>
</evidence>
<evidence type="ECO:0000256" key="2">
    <source>
        <dbReference type="ARBA" id="ARBA00023315"/>
    </source>
</evidence>
<dbReference type="AlphaFoldDB" id="X0YWB4"/>
<proteinExistence type="predicted"/>
<reference evidence="4" key="1">
    <citation type="journal article" date="2014" name="Front. Microbiol.">
        <title>High frequency of phylogenetically diverse reductive dehalogenase-homologous genes in deep subseafloor sedimentary metagenomes.</title>
        <authorList>
            <person name="Kawai M."/>
            <person name="Futagami T."/>
            <person name="Toyoda A."/>
            <person name="Takaki Y."/>
            <person name="Nishi S."/>
            <person name="Hori S."/>
            <person name="Arai W."/>
            <person name="Tsubouchi T."/>
            <person name="Morono Y."/>
            <person name="Uchiyama I."/>
            <person name="Ito T."/>
            <person name="Fujiyama A."/>
            <person name="Inagaki F."/>
            <person name="Takami H."/>
        </authorList>
    </citation>
    <scope>NUCLEOTIDE SEQUENCE</scope>
    <source>
        <strain evidence="4">Expedition CK06-06</strain>
    </source>
</reference>
<gene>
    <name evidence="4" type="ORF">S01H1_75985</name>
</gene>
<dbReference type="PANTHER" id="PTHR10434">
    <property type="entry name" value="1-ACYL-SN-GLYCEROL-3-PHOSPHATE ACYLTRANSFERASE"/>
    <property type="match status" value="1"/>
</dbReference>
<keyword evidence="2" id="KW-0012">Acyltransferase</keyword>
<dbReference type="EMBL" id="BARS01050959">
    <property type="protein sequence ID" value="GAG52593.1"/>
    <property type="molecule type" value="Genomic_DNA"/>
</dbReference>
<feature type="non-terminal residue" evidence="4">
    <location>
        <position position="1"/>
    </location>
</feature>
<feature type="domain" description="Phospholipid/glycerol acyltransferase" evidence="3">
    <location>
        <begin position="26"/>
        <end position="138"/>
    </location>
</feature>